<proteinExistence type="predicted"/>
<keyword evidence="2" id="KW-1185">Reference proteome</keyword>
<organism evidence="1 2">
    <name type="scientific">Melia azedarach</name>
    <name type="common">Chinaberry tree</name>
    <dbReference type="NCBI Taxonomy" id="155640"/>
    <lineage>
        <taxon>Eukaryota</taxon>
        <taxon>Viridiplantae</taxon>
        <taxon>Streptophyta</taxon>
        <taxon>Embryophyta</taxon>
        <taxon>Tracheophyta</taxon>
        <taxon>Spermatophyta</taxon>
        <taxon>Magnoliopsida</taxon>
        <taxon>eudicotyledons</taxon>
        <taxon>Gunneridae</taxon>
        <taxon>Pentapetalae</taxon>
        <taxon>rosids</taxon>
        <taxon>malvids</taxon>
        <taxon>Sapindales</taxon>
        <taxon>Meliaceae</taxon>
        <taxon>Melia</taxon>
    </lineage>
</organism>
<gene>
    <name evidence="1" type="ORF">OWV82_002173</name>
</gene>
<accession>A0ACC1Z067</accession>
<name>A0ACC1Z067_MELAZ</name>
<reference evidence="1 2" key="1">
    <citation type="journal article" date="2023" name="Science">
        <title>Complex scaffold remodeling in plant triterpene biosynthesis.</title>
        <authorList>
            <person name="De La Pena R."/>
            <person name="Hodgson H."/>
            <person name="Liu J.C."/>
            <person name="Stephenson M.J."/>
            <person name="Martin A.C."/>
            <person name="Owen C."/>
            <person name="Harkess A."/>
            <person name="Leebens-Mack J."/>
            <person name="Jimenez L.E."/>
            <person name="Osbourn A."/>
            <person name="Sattely E.S."/>
        </authorList>
    </citation>
    <scope>NUCLEOTIDE SEQUENCE [LARGE SCALE GENOMIC DNA]</scope>
    <source>
        <strain evidence="2">cv. JPN11</strain>
        <tissue evidence="1">Leaf</tissue>
    </source>
</reference>
<dbReference type="EMBL" id="CM051394">
    <property type="protein sequence ID" value="KAJ4729381.1"/>
    <property type="molecule type" value="Genomic_DNA"/>
</dbReference>
<comment type="caution">
    <text evidence="1">The sequence shown here is derived from an EMBL/GenBank/DDBJ whole genome shotgun (WGS) entry which is preliminary data.</text>
</comment>
<dbReference type="Proteomes" id="UP001164539">
    <property type="component" value="Chromosome 1"/>
</dbReference>
<evidence type="ECO:0000313" key="1">
    <source>
        <dbReference type="EMBL" id="KAJ4729381.1"/>
    </source>
</evidence>
<sequence>MVKGIYATGFLLICTFCMLFRTSEGATHSPETGPSPHTRMHMHLPAPARAPSPYTHINMHAHTHMHSPAPPPAPQASAAGLDAVSLFSLLVAILPLLFL</sequence>
<evidence type="ECO:0000313" key="2">
    <source>
        <dbReference type="Proteomes" id="UP001164539"/>
    </source>
</evidence>
<protein>
    <submittedName>
        <fullName evidence="1">Uncharacterized protein</fullName>
    </submittedName>
</protein>